<dbReference type="Proteomes" id="UP000324222">
    <property type="component" value="Unassembled WGS sequence"/>
</dbReference>
<evidence type="ECO:0000313" key="2">
    <source>
        <dbReference type="EMBL" id="MPC83559.1"/>
    </source>
</evidence>
<evidence type="ECO:0000313" key="3">
    <source>
        <dbReference type="Proteomes" id="UP000324222"/>
    </source>
</evidence>
<name>A0A5B7INE2_PORTR</name>
<comment type="caution">
    <text evidence="2">The sequence shown here is derived from an EMBL/GenBank/DDBJ whole genome shotgun (WGS) entry which is preliminary data.</text>
</comment>
<gene>
    <name evidence="2" type="ORF">E2C01_078271</name>
</gene>
<reference evidence="2 3" key="1">
    <citation type="submission" date="2019-05" db="EMBL/GenBank/DDBJ databases">
        <title>Another draft genome of Portunus trituberculatus and its Hox gene families provides insights of decapod evolution.</title>
        <authorList>
            <person name="Jeong J.-H."/>
            <person name="Song I."/>
            <person name="Kim S."/>
            <person name="Choi T."/>
            <person name="Kim D."/>
            <person name="Ryu S."/>
            <person name="Kim W."/>
        </authorList>
    </citation>
    <scope>NUCLEOTIDE SEQUENCE [LARGE SCALE GENOMIC DNA]</scope>
    <source>
        <tissue evidence="2">Muscle</tissue>
    </source>
</reference>
<organism evidence="2 3">
    <name type="scientific">Portunus trituberculatus</name>
    <name type="common">Swimming crab</name>
    <name type="synonym">Neptunus trituberculatus</name>
    <dbReference type="NCBI Taxonomy" id="210409"/>
    <lineage>
        <taxon>Eukaryota</taxon>
        <taxon>Metazoa</taxon>
        <taxon>Ecdysozoa</taxon>
        <taxon>Arthropoda</taxon>
        <taxon>Crustacea</taxon>
        <taxon>Multicrustacea</taxon>
        <taxon>Malacostraca</taxon>
        <taxon>Eumalacostraca</taxon>
        <taxon>Eucarida</taxon>
        <taxon>Decapoda</taxon>
        <taxon>Pleocyemata</taxon>
        <taxon>Brachyura</taxon>
        <taxon>Eubrachyura</taxon>
        <taxon>Portunoidea</taxon>
        <taxon>Portunidae</taxon>
        <taxon>Portuninae</taxon>
        <taxon>Portunus</taxon>
    </lineage>
</organism>
<dbReference type="EMBL" id="VSRR010062815">
    <property type="protein sequence ID" value="MPC83559.1"/>
    <property type="molecule type" value="Genomic_DNA"/>
</dbReference>
<protein>
    <submittedName>
        <fullName evidence="2">Uncharacterized protein</fullName>
    </submittedName>
</protein>
<sequence>MALFPAYSGEVSKNRTNQHKQLSACSDNGMSWSPLSRRERMTPCRRLLSRLITKTHLNFKKSVSPFKKVTPSIYGVQITRNQELYLLSFVQ</sequence>
<proteinExistence type="predicted"/>
<keyword evidence="3" id="KW-1185">Reference proteome</keyword>
<accession>A0A5B7INE2</accession>
<dbReference type="AlphaFoldDB" id="A0A5B7INE2"/>
<evidence type="ECO:0000256" key="1">
    <source>
        <dbReference type="SAM" id="MobiDB-lite"/>
    </source>
</evidence>
<feature type="region of interest" description="Disordered" evidence="1">
    <location>
        <begin position="1"/>
        <end position="25"/>
    </location>
</feature>